<keyword evidence="2" id="KW-1185">Reference proteome</keyword>
<name>A0A073K4T2_9BACI</name>
<organism evidence="1 2">
    <name type="scientific">Bacillus manliponensis</name>
    <dbReference type="NCBI Taxonomy" id="574376"/>
    <lineage>
        <taxon>Bacteria</taxon>
        <taxon>Bacillati</taxon>
        <taxon>Bacillota</taxon>
        <taxon>Bacilli</taxon>
        <taxon>Bacillales</taxon>
        <taxon>Bacillaceae</taxon>
        <taxon>Bacillus</taxon>
        <taxon>Bacillus cereus group</taxon>
    </lineage>
</organism>
<dbReference type="Proteomes" id="UP000027822">
    <property type="component" value="Unassembled WGS sequence"/>
</dbReference>
<dbReference type="SUPFAM" id="SSF50969">
    <property type="entry name" value="YVTN repeat-like/Quinoprotein amine dehydrogenase"/>
    <property type="match status" value="1"/>
</dbReference>
<evidence type="ECO:0000313" key="2">
    <source>
        <dbReference type="Proteomes" id="UP000027822"/>
    </source>
</evidence>
<dbReference type="RefSeq" id="WP_034643652.1">
    <property type="nucleotide sequence ID" value="NZ_CBCSJC010000027.1"/>
</dbReference>
<sequence length="351" mass="40429">MPFLEAHGIGRRKIKRFEVVEAVDKLQFPIVRSMVLRSSHRYVGVDLHKKEYIFQCTPITEYRSYFYVYKMNDFSLIKEFELPFEYQNFYKAFVVDGLLFVCGYDANLNDRYERTFVYDMNTWSEVTSFTCAVSEIVSIDANNIYALTVSPGDGSSSFTVISRKDYTKTKLKPPGVNAAQYTILKPTNYVYYYDFYDRSKRGILSPSGVLVKNDPDGRFIDAQAIVLNGEMLYLFSYTYEYGYLVKVSYFDKNFNFIKQESLNTDFSRTPYVWSMAYIHNRGSTMTVGGGGLASFKLENGFFVDGTETYAKRKGTFPIGTLMHAYDDAYGAVFIVRDETEIKAVKSYVDLA</sequence>
<protein>
    <submittedName>
        <fullName evidence="1">Uncharacterized protein</fullName>
    </submittedName>
</protein>
<dbReference type="AlphaFoldDB" id="A0A073K4T2"/>
<proteinExistence type="predicted"/>
<gene>
    <name evidence="1" type="ORF">BAMA_15795</name>
</gene>
<dbReference type="eggNOG" id="ENOG5033Y6Y">
    <property type="taxonomic scope" value="Bacteria"/>
</dbReference>
<dbReference type="EMBL" id="JOTN01000033">
    <property type="protein sequence ID" value="KEK17293.1"/>
    <property type="molecule type" value="Genomic_DNA"/>
</dbReference>
<comment type="caution">
    <text evidence="1">The sequence shown here is derived from an EMBL/GenBank/DDBJ whole genome shotgun (WGS) entry which is preliminary data.</text>
</comment>
<accession>A0A073K4T2</accession>
<evidence type="ECO:0000313" key="1">
    <source>
        <dbReference type="EMBL" id="KEK17293.1"/>
    </source>
</evidence>
<dbReference type="OrthoDB" id="3074421at2"/>
<reference evidence="1 2" key="1">
    <citation type="submission" date="2014-06" db="EMBL/GenBank/DDBJ databases">
        <title>Draft genome sequence of Bacillus manliponensis JCM 15802 (MCCC 1A00708).</title>
        <authorList>
            <person name="Lai Q."/>
            <person name="Liu Y."/>
            <person name="Shao Z."/>
        </authorList>
    </citation>
    <scope>NUCLEOTIDE SEQUENCE [LARGE SCALE GENOMIC DNA]</scope>
    <source>
        <strain evidence="1 2">JCM 15802</strain>
    </source>
</reference>
<dbReference type="InterPro" id="IPR011044">
    <property type="entry name" value="Quino_amine_DH_bsu"/>
</dbReference>